<evidence type="ECO:0000313" key="20">
    <source>
        <dbReference type="EMBL" id="UGN61576.1"/>
    </source>
</evidence>
<organism evidence="20">
    <name type="scientific">Syrista parreyssii</name>
    <dbReference type="NCBI Taxonomy" id="1090889"/>
    <lineage>
        <taxon>Eukaryota</taxon>
        <taxon>Metazoa</taxon>
        <taxon>Ecdysozoa</taxon>
        <taxon>Arthropoda</taxon>
        <taxon>Hexapoda</taxon>
        <taxon>Insecta</taxon>
        <taxon>Pterygota</taxon>
        <taxon>Neoptera</taxon>
        <taxon>Endopterygota</taxon>
        <taxon>Hymenoptera</taxon>
        <taxon>Cephoidea</taxon>
        <taxon>Cephidae</taxon>
        <taxon>Syrista</taxon>
    </lineage>
</organism>
<dbReference type="PANTHER" id="PTHR46552">
    <property type="entry name" value="NADH-UBIQUINONE OXIDOREDUCTASE CHAIN 2"/>
    <property type="match status" value="1"/>
</dbReference>
<sequence>MMLIYYIMMITSTMIAMTATSWLSMWMMLEINLMSFVPILFFGSNKKTNFLFKYFIVQNISSATFLTSIILLWTSELMNINNLINFNMFNFIMTLSMIMKMGLVPMHMWYIEVLMYISWMNIFLMSTWQKIIPLMIISYMHNNMTMNISIMLSCLLSSIQGMSQLNLRKIMAFSSMNHSSWMMINSTMSLYLMFIYMIIYSMISYNIIYMFNINNVSYLHEIYFMNNYNSTYKLFLFYNILSMAGLPPFLGFMIKLMSIKFLILNNMFLITSMLMISSLLSLIFYLRMMYSSLILISSKSKIKLLNFNMFNYLNKNLMLNLNKLMFMFSMMNFITMINLIIFNFY</sequence>
<keyword evidence="9 18" id="KW-0999">Mitochondrion inner membrane</keyword>
<comment type="subcellular location">
    <subcellularLocation>
        <location evidence="2 18">Mitochondrion inner membrane</location>
        <topology evidence="2 18">Multi-pass membrane protein</topology>
    </subcellularLocation>
</comment>
<feature type="transmembrane region" description="Helical" evidence="18">
    <location>
        <begin position="324"/>
        <end position="344"/>
    </location>
</feature>
<keyword evidence="7 18" id="KW-0679">Respiratory chain</keyword>
<evidence type="ECO:0000256" key="5">
    <source>
        <dbReference type="ARBA" id="ARBA00021008"/>
    </source>
</evidence>
<evidence type="ECO:0000256" key="10">
    <source>
        <dbReference type="ARBA" id="ARBA00022967"/>
    </source>
</evidence>
<dbReference type="GO" id="GO:0005743">
    <property type="term" value="C:mitochondrial inner membrane"/>
    <property type="evidence" value="ECO:0007669"/>
    <property type="project" value="UniProtKB-SubCell"/>
</dbReference>
<dbReference type="InterPro" id="IPR003917">
    <property type="entry name" value="NADH_UbQ_OxRdtase_chain2"/>
</dbReference>
<evidence type="ECO:0000256" key="16">
    <source>
        <dbReference type="ARBA" id="ARBA00023136"/>
    </source>
</evidence>
<comment type="function">
    <text evidence="18">Core subunit of the mitochondrial membrane respiratory chain NADH dehydrogenase (Complex I) which catalyzes electron transfer from NADH through the respiratory chain, using ubiquinone as an electron acceptor. Essential for the catalytic activity and assembly of complex I.</text>
</comment>
<evidence type="ECO:0000256" key="9">
    <source>
        <dbReference type="ARBA" id="ARBA00022792"/>
    </source>
</evidence>
<dbReference type="InterPro" id="IPR001750">
    <property type="entry name" value="ND/Mrp_TM"/>
</dbReference>
<keyword evidence="13 18" id="KW-0520">NAD</keyword>
<evidence type="ECO:0000256" key="11">
    <source>
        <dbReference type="ARBA" id="ARBA00022982"/>
    </source>
</evidence>
<dbReference type="PRINTS" id="PR01436">
    <property type="entry name" value="NADHDHGNASE2"/>
</dbReference>
<dbReference type="PANTHER" id="PTHR46552:SF1">
    <property type="entry name" value="NADH-UBIQUINONE OXIDOREDUCTASE CHAIN 2"/>
    <property type="match status" value="1"/>
</dbReference>
<evidence type="ECO:0000256" key="1">
    <source>
        <dbReference type="ARBA" id="ARBA00003257"/>
    </source>
</evidence>
<keyword evidence="14 18" id="KW-0830">Ubiquinone</keyword>
<evidence type="ECO:0000256" key="3">
    <source>
        <dbReference type="ARBA" id="ARBA00007012"/>
    </source>
</evidence>
<dbReference type="EMBL" id="OK104785">
    <property type="protein sequence ID" value="UGN61576.1"/>
    <property type="molecule type" value="Genomic_DNA"/>
</dbReference>
<feature type="transmembrane region" description="Helical" evidence="18">
    <location>
        <begin position="231"/>
        <end position="254"/>
    </location>
</feature>
<keyword evidence="8 18" id="KW-0812">Transmembrane</keyword>
<dbReference type="Pfam" id="PF00361">
    <property type="entry name" value="Proton_antipo_M"/>
    <property type="match status" value="1"/>
</dbReference>
<reference evidence="20" key="1">
    <citation type="submission" date="2021-09" db="EMBL/GenBank/DDBJ databases">
        <title>The complete mitochondrial genome of Syrista parreysii (Spinola, 1843) (Hymenoptera: Cephidae) and phylogenetic analysis.</title>
        <authorList>
            <person name="Liu L."/>
            <person name="Sun Z."/>
            <person name="Niu G."/>
            <person name="Wei M."/>
        </authorList>
    </citation>
    <scope>NUCLEOTIDE SEQUENCE</scope>
</reference>
<gene>
    <name evidence="20" type="primary">ND2</name>
</gene>
<geneLocation type="mitochondrion" evidence="20"/>
<proteinExistence type="inferred from homology"/>
<evidence type="ECO:0000256" key="4">
    <source>
        <dbReference type="ARBA" id="ARBA00012944"/>
    </source>
</evidence>
<feature type="transmembrane region" description="Helical" evidence="18">
    <location>
        <begin position="188"/>
        <end position="211"/>
    </location>
</feature>
<evidence type="ECO:0000256" key="7">
    <source>
        <dbReference type="ARBA" id="ARBA00022660"/>
    </source>
</evidence>
<evidence type="ECO:0000256" key="13">
    <source>
        <dbReference type="ARBA" id="ARBA00023027"/>
    </source>
</evidence>
<dbReference type="GO" id="GO:0008137">
    <property type="term" value="F:NADH dehydrogenase (ubiquinone) activity"/>
    <property type="evidence" value="ECO:0007669"/>
    <property type="project" value="UniProtKB-EC"/>
</dbReference>
<evidence type="ECO:0000256" key="18">
    <source>
        <dbReference type="RuleBase" id="RU003403"/>
    </source>
</evidence>
<comment type="function">
    <text evidence="1">Core subunit of the mitochondrial membrane respiratory chain NADH dehydrogenase (Complex I) that is believed to belong to the minimal assembly required for catalysis. Complex I functions in the transfer of electrons from NADH to the respiratory chain. The immediate electron acceptor for the enzyme is believed to be ubiquinone.</text>
</comment>
<evidence type="ECO:0000256" key="6">
    <source>
        <dbReference type="ARBA" id="ARBA00022448"/>
    </source>
</evidence>
<keyword evidence="15 18" id="KW-0496">Mitochondrion</keyword>
<dbReference type="EC" id="7.1.1.2" evidence="4 18"/>
<feature type="transmembrane region" description="Helical" evidence="18">
    <location>
        <begin position="266"/>
        <end position="286"/>
    </location>
</feature>
<name>A0A8K1WK54_9HYME</name>
<feature type="transmembrane region" description="Helical" evidence="18">
    <location>
        <begin position="148"/>
        <end position="167"/>
    </location>
</feature>
<evidence type="ECO:0000256" key="12">
    <source>
        <dbReference type="ARBA" id="ARBA00022989"/>
    </source>
</evidence>
<dbReference type="AlphaFoldDB" id="A0A8K1WK54"/>
<accession>A0A8K1WK54</accession>
<dbReference type="InterPro" id="IPR050175">
    <property type="entry name" value="Complex_I_Subunit_2"/>
</dbReference>
<keyword evidence="12 18" id="KW-1133">Transmembrane helix</keyword>
<evidence type="ECO:0000256" key="2">
    <source>
        <dbReference type="ARBA" id="ARBA00004448"/>
    </source>
</evidence>
<keyword evidence="16 18" id="KW-0472">Membrane</keyword>
<keyword evidence="10 18" id="KW-1278">Translocase</keyword>
<evidence type="ECO:0000256" key="8">
    <source>
        <dbReference type="ARBA" id="ARBA00022692"/>
    </source>
</evidence>
<keyword evidence="6" id="KW-0813">Transport</keyword>
<feature type="transmembrane region" description="Helical" evidence="18">
    <location>
        <begin position="110"/>
        <end position="128"/>
    </location>
</feature>
<feature type="transmembrane region" description="Helical" evidence="18">
    <location>
        <begin position="50"/>
        <end position="74"/>
    </location>
</feature>
<comment type="similarity">
    <text evidence="3 18">Belongs to the complex I subunit 2 family.</text>
</comment>
<keyword evidence="11 18" id="KW-0249">Electron transport</keyword>
<evidence type="ECO:0000259" key="19">
    <source>
        <dbReference type="Pfam" id="PF00361"/>
    </source>
</evidence>
<evidence type="ECO:0000256" key="14">
    <source>
        <dbReference type="ARBA" id="ARBA00023075"/>
    </source>
</evidence>
<evidence type="ECO:0000256" key="15">
    <source>
        <dbReference type="ARBA" id="ARBA00023128"/>
    </source>
</evidence>
<evidence type="ECO:0000256" key="17">
    <source>
        <dbReference type="ARBA" id="ARBA00049551"/>
    </source>
</evidence>
<comment type="catalytic activity">
    <reaction evidence="17 18">
        <text>a ubiquinone + NADH + 5 H(+)(in) = a ubiquinol + NAD(+) + 4 H(+)(out)</text>
        <dbReference type="Rhea" id="RHEA:29091"/>
        <dbReference type="Rhea" id="RHEA-COMP:9565"/>
        <dbReference type="Rhea" id="RHEA-COMP:9566"/>
        <dbReference type="ChEBI" id="CHEBI:15378"/>
        <dbReference type="ChEBI" id="CHEBI:16389"/>
        <dbReference type="ChEBI" id="CHEBI:17976"/>
        <dbReference type="ChEBI" id="CHEBI:57540"/>
        <dbReference type="ChEBI" id="CHEBI:57945"/>
        <dbReference type="EC" id="7.1.1.2"/>
    </reaction>
</comment>
<protein>
    <recommendedName>
        <fullName evidence="5 18">NADH-ubiquinone oxidoreductase chain 2</fullName>
        <ecNumber evidence="4 18">7.1.1.2</ecNumber>
    </recommendedName>
</protein>
<dbReference type="GO" id="GO:0006120">
    <property type="term" value="P:mitochondrial electron transport, NADH to ubiquinone"/>
    <property type="evidence" value="ECO:0007669"/>
    <property type="project" value="InterPro"/>
</dbReference>
<feature type="domain" description="NADH:quinone oxidoreductase/Mrp antiporter transmembrane" evidence="19">
    <location>
        <begin position="19"/>
        <end position="280"/>
    </location>
</feature>